<dbReference type="EMBL" id="JABYQT010000003">
    <property type="protein sequence ID" value="MBZ5487253.1"/>
    <property type="molecule type" value="Genomic_DNA"/>
</dbReference>
<sequence>MNKERFNQVLSSSLWAAYGDALGFPTELASEYTLKKRIGQIAIETTQPWKRLVGGKFGANAELPAGAYSDDTQLRLATSRALTSKGGFDVESFAKVELPTWLNYALGAGRGSKAAASELSNKNTNWYTNFFKNKSVDYVSCGGNGAAMRIQPHVWSAVDLTDINTILSDVIRNSICTHGHLRGIAGAVVHAMCLIYVMRYNKIPPPEEWLDFTQAIEKIPSIIDNDYDLSIFWKPVWEEKSNLTLSSAAEEVAEEWADLVGISLECYSESEVGTYKEILKALGGMNSSERGSGLKSALFSLAGASLLEKNGIENALILMANQLGSDTDTIATMAGALLGANLNNYQTFDKDLQDKNYLISEAERCYRISLGELVAGFKYPDLLYWEGPKSAIDAVKKSPDGLHLLGLGVLKEKSEVFQSNQKGAVWRWFNLPFGQSVLCKVRSGFIVDDSLQKNGSASLVESECEVEKSGELFSNSFKECPKSLDEMTEDAIKSNFDPELIGKHVLEISSRELGIELVVGYVAVIAKAKRARERRLNRA</sequence>
<accession>A0ACC5VSY5</accession>
<proteinExistence type="predicted"/>
<gene>
    <name evidence="1" type="ORF">HW452_06910</name>
</gene>
<evidence type="ECO:0000313" key="2">
    <source>
        <dbReference type="Proteomes" id="UP001319846"/>
    </source>
</evidence>
<protein>
    <submittedName>
        <fullName evidence="1">ADP-ribosylglycohydrolase family protein</fullName>
    </submittedName>
</protein>
<name>A0ACC5VSY5_9GAMM</name>
<dbReference type="Proteomes" id="UP001319846">
    <property type="component" value="Unassembled WGS sequence"/>
</dbReference>
<reference evidence="1" key="1">
    <citation type="submission" date="2020-06" db="EMBL/GenBank/DDBJ databases">
        <title>Whole Genome Sequence of Halomonas aquamarina MB598.</title>
        <authorList>
            <person name="Pervaiz M."/>
            <person name="Fariq A."/>
            <person name="Yasmin A."/>
            <person name="Welch M."/>
        </authorList>
    </citation>
    <scope>NUCLEOTIDE SEQUENCE</scope>
    <source>
        <strain evidence="1">MB598</strain>
    </source>
</reference>
<evidence type="ECO:0000313" key="1">
    <source>
        <dbReference type="EMBL" id="MBZ5487253.1"/>
    </source>
</evidence>
<keyword evidence="2" id="KW-1185">Reference proteome</keyword>
<comment type="caution">
    <text evidence="1">The sequence shown here is derived from an EMBL/GenBank/DDBJ whole genome shotgun (WGS) entry which is preliminary data.</text>
</comment>
<organism evidence="1 2">
    <name type="scientific">Vreelandella aquamarina</name>
    <dbReference type="NCBI Taxonomy" id="77097"/>
    <lineage>
        <taxon>Bacteria</taxon>
        <taxon>Pseudomonadati</taxon>
        <taxon>Pseudomonadota</taxon>
        <taxon>Gammaproteobacteria</taxon>
        <taxon>Oceanospirillales</taxon>
        <taxon>Halomonadaceae</taxon>
        <taxon>Vreelandella</taxon>
    </lineage>
</organism>